<dbReference type="EMBL" id="AZRA01000036">
    <property type="protein sequence ID" value="KDB52938.1"/>
    <property type="molecule type" value="Genomic_DNA"/>
</dbReference>
<feature type="transmembrane region" description="Helical" evidence="1">
    <location>
        <begin position="113"/>
        <end position="132"/>
    </location>
</feature>
<dbReference type="STRING" id="34103.SAMN05421778_13711"/>
<name>A0A059KP95_9BURK</name>
<evidence type="ECO:0000313" key="2">
    <source>
        <dbReference type="EMBL" id="KDB52938.1"/>
    </source>
</evidence>
<dbReference type="AlphaFoldDB" id="A0A059KP95"/>
<sequence length="168" mass="18808">MAIAASICAVCNPVAIPACILGSTAPDWFEWILNAARSRKLKHRGVTHYLAAWVLAMLAAQFLWDWRGMLFWFAAGGTVHWVCDALTISGAPLGWWSDRRTTLLGGRVRTGSVLEYVITGAIVLACAVILWTRGPDRGFMPYFMDWAGLYQRGIIDAAEWRAHRWEIL</sequence>
<evidence type="ECO:0008006" key="4">
    <source>
        <dbReference type="Google" id="ProtNLM"/>
    </source>
</evidence>
<dbReference type="eggNOG" id="COG1988">
    <property type="taxonomic scope" value="Bacteria"/>
</dbReference>
<comment type="caution">
    <text evidence="2">The sequence shown here is derived from an EMBL/GenBank/DDBJ whole genome shotgun (WGS) entry which is preliminary data.</text>
</comment>
<reference evidence="2 3" key="1">
    <citation type="journal article" date="2014" name="FEMS Microbiol. Ecol.">
        <title>Sphaerotilus natans encrusted with nanoball-shaped Fe(III) oxide minerals formed by nitrate-reducing mixotrophic Fe(II) oxidation.</title>
        <authorList>
            <person name="Park S."/>
            <person name="Kim D.H."/>
            <person name="Lee J.H."/>
            <person name="Hur H.G."/>
        </authorList>
    </citation>
    <scope>NUCLEOTIDE SEQUENCE [LARGE SCALE GENOMIC DNA]</scope>
    <source>
        <strain evidence="2 3">DSM 6575</strain>
    </source>
</reference>
<dbReference type="Pfam" id="PF04307">
    <property type="entry name" value="YdjM"/>
    <property type="match status" value="1"/>
</dbReference>
<keyword evidence="3" id="KW-1185">Reference proteome</keyword>
<evidence type="ECO:0000256" key="1">
    <source>
        <dbReference type="SAM" id="Phobius"/>
    </source>
</evidence>
<dbReference type="InterPro" id="IPR007404">
    <property type="entry name" value="YdjM-like"/>
</dbReference>
<gene>
    <name evidence="2" type="ORF">X805_14810</name>
</gene>
<dbReference type="Proteomes" id="UP000026714">
    <property type="component" value="Unassembled WGS sequence"/>
</dbReference>
<feature type="transmembrane region" description="Helical" evidence="1">
    <location>
        <begin position="70"/>
        <end position="93"/>
    </location>
</feature>
<dbReference type="RefSeq" id="WP_206539502.1">
    <property type="nucleotide sequence ID" value="NZ_AZRA01000036.1"/>
</dbReference>
<protein>
    <recommendedName>
        <fullName evidence="4">Metal-dependent hydrolase</fullName>
    </recommendedName>
</protein>
<dbReference type="PATRIC" id="fig|1286631.3.peg.1460"/>
<accession>A0A059KP95</accession>
<organism evidence="2 3">
    <name type="scientific">Sphaerotilus natans subsp. natans DSM 6575</name>
    <dbReference type="NCBI Taxonomy" id="1286631"/>
    <lineage>
        <taxon>Bacteria</taxon>
        <taxon>Pseudomonadati</taxon>
        <taxon>Pseudomonadota</taxon>
        <taxon>Betaproteobacteria</taxon>
        <taxon>Burkholderiales</taxon>
        <taxon>Sphaerotilaceae</taxon>
        <taxon>Sphaerotilus</taxon>
    </lineage>
</organism>
<keyword evidence="1" id="KW-0472">Membrane</keyword>
<keyword evidence="1" id="KW-0812">Transmembrane</keyword>
<feature type="transmembrane region" description="Helical" evidence="1">
    <location>
        <begin position="46"/>
        <end position="64"/>
    </location>
</feature>
<keyword evidence="1" id="KW-1133">Transmembrane helix</keyword>
<evidence type="ECO:0000313" key="3">
    <source>
        <dbReference type="Proteomes" id="UP000026714"/>
    </source>
</evidence>
<proteinExistence type="predicted"/>